<keyword evidence="2" id="KW-1185">Reference proteome</keyword>
<accession>A0ABV3ZJX5</accession>
<evidence type="ECO:0000313" key="1">
    <source>
        <dbReference type="EMBL" id="MEX6689870.1"/>
    </source>
</evidence>
<protein>
    <submittedName>
        <fullName evidence="1">Uncharacterized protein</fullName>
    </submittedName>
</protein>
<dbReference type="EMBL" id="JAULBC010000007">
    <property type="protein sequence ID" value="MEX6689870.1"/>
    <property type="molecule type" value="Genomic_DNA"/>
</dbReference>
<sequence length="42" mass="4816">MKIIKRFSYILPQLLMTRLLLMAIMAEAISPVSSITARPLHF</sequence>
<name>A0ABV3ZJX5_9BACT</name>
<reference evidence="1 2" key="1">
    <citation type="submission" date="2023-07" db="EMBL/GenBank/DDBJ databases">
        <authorList>
            <person name="Lian W.-H."/>
        </authorList>
    </citation>
    <scope>NUCLEOTIDE SEQUENCE [LARGE SCALE GENOMIC DNA]</scope>
    <source>
        <strain evidence="1 2">SYSU DXS3180</strain>
    </source>
</reference>
<evidence type="ECO:0000313" key="2">
    <source>
        <dbReference type="Proteomes" id="UP001560573"/>
    </source>
</evidence>
<organism evidence="1 2">
    <name type="scientific">Danxiaibacter flavus</name>
    <dbReference type="NCBI Taxonomy" id="3049108"/>
    <lineage>
        <taxon>Bacteria</taxon>
        <taxon>Pseudomonadati</taxon>
        <taxon>Bacteroidota</taxon>
        <taxon>Chitinophagia</taxon>
        <taxon>Chitinophagales</taxon>
        <taxon>Chitinophagaceae</taxon>
        <taxon>Danxiaibacter</taxon>
    </lineage>
</organism>
<dbReference type="Proteomes" id="UP001560573">
    <property type="component" value="Unassembled WGS sequence"/>
</dbReference>
<comment type="caution">
    <text evidence="1">The sequence shown here is derived from an EMBL/GenBank/DDBJ whole genome shotgun (WGS) entry which is preliminary data.</text>
</comment>
<proteinExistence type="predicted"/>
<gene>
    <name evidence="1" type="ORF">QTN47_20350</name>
</gene>